<dbReference type="InterPro" id="IPR051477">
    <property type="entry name" value="Expansin_CellWall"/>
</dbReference>
<proteinExistence type="predicted"/>
<dbReference type="CDD" id="cd22191">
    <property type="entry name" value="DPBB_RlpA_EXP_N-like"/>
    <property type="match status" value="1"/>
</dbReference>
<accession>A0A067LZK7</accession>
<organism evidence="3 4">
    <name type="scientific">Botryobasidium botryosum (strain FD-172 SS1)</name>
    <dbReference type="NCBI Taxonomy" id="930990"/>
    <lineage>
        <taxon>Eukaryota</taxon>
        <taxon>Fungi</taxon>
        <taxon>Dikarya</taxon>
        <taxon>Basidiomycota</taxon>
        <taxon>Agaricomycotina</taxon>
        <taxon>Agaricomycetes</taxon>
        <taxon>Cantharellales</taxon>
        <taxon>Botryobasidiaceae</taxon>
        <taxon>Botryobasidium</taxon>
    </lineage>
</organism>
<dbReference type="OrthoDB" id="406505at2759"/>
<dbReference type="Proteomes" id="UP000027195">
    <property type="component" value="Unassembled WGS sequence"/>
</dbReference>
<name>A0A067LZK7_BOTB1</name>
<evidence type="ECO:0000313" key="3">
    <source>
        <dbReference type="EMBL" id="KDQ08878.1"/>
    </source>
</evidence>
<evidence type="ECO:0000256" key="1">
    <source>
        <dbReference type="ARBA" id="ARBA00022729"/>
    </source>
</evidence>
<dbReference type="AlphaFoldDB" id="A0A067LZK7"/>
<dbReference type="InParanoid" id="A0A067LZK7"/>
<dbReference type="EMBL" id="KL198085">
    <property type="protein sequence ID" value="KDQ08878.1"/>
    <property type="molecule type" value="Genomic_DNA"/>
</dbReference>
<dbReference type="InterPro" id="IPR036908">
    <property type="entry name" value="RlpA-like_sf"/>
</dbReference>
<gene>
    <name evidence="3" type="ORF">BOTBODRAFT_37576</name>
</gene>
<feature type="chain" id="PRO_5001645148" description="RlpA-like protein double-psi beta-barrel domain-containing protein" evidence="2">
    <location>
        <begin position="20"/>
        <end position="139"/>
    </location>
</feature>
<evidence type="ECO:0000256" key="2">
    <source>
        <dbReference type="SAM" id="SignalP"/>
    </source>
</evidence>
<sequence>MRFATVAAFTTGLFSIALAGPLASRSYTGAATWTNVGLGACGFESHDDELVALVSADVFDNFPGAGANPNANPICNRQITATYGDDTVTVRVVDRSANIGSGDLNLSPAAFQAITAGLDVNGATGLDIGRFQGITWDFV</sequence>
<dbReference type="SUPFAM" id="SSF50685">
    <property type="entry name" value="Barwin-like endoglucanases"/>
    <property type="match status" value="1"/>
</dbReference>
<feature type="signal peptide" evidence="2">
    <location>
        <begin position="1"/>
        <end position="19"/>
    </location>
</feature>
<evidence type="ECO:0000313" key="4">
    <source>
        <dbReference type="Proteomes" id="UP000027195"/>
    </source>
</evidence>
<dbReference type="Gene3D" id="2.40.40.10">
    <property type="entry name" value="RlpA-like domain"/>
    <property type="match status" value="1"/>
</dbReference>
<keyword evidence="1 2" id="KW-0732">Signal</keyword>
<dbReference type="HOGENOM" id="CLU_047639_6_2_1"/>
<keyword evidence="4" id="KW-1185">Reference proteome</keyword>
<dbReference type="PANTHER" id="PTHR31836">
    <property type="match status" value="1"/>
</dbReference>
<protein>
    <recommendedName>
        <fullName evidence="5">RlpA-like protein double-psi beta-barrel domain-containing protein</fullName>
    </recommendedName>
</protein>
<evidence type="ECO:0008006" key="5">
    <source>
        <dbReference type="Google" id="ProtNLM"/>
    </source>
</evidence>
<reference evidence="4" key="1">
    <citation type="journal article" date="2014" name="Proc. Natl. Acad. Sci. U.S.A.">
        <title>Extensive sampling of basidiomycete genomes demonstrates inadequacy of the white-rot/brown-rot paradigm for wood decay fungi.</title>
        <authorList>
            <person name="Riley R."/>
            <person name="Salamov A.A."/>
            <person name="Brown D.W."/>
            <person name="Nagy L.G."/>
            <person name="Floudas D."/>
            <person name="Held B.W."/>
            <person name="Levasseur A."/>
            <person name="Lombard V."/>
            <person name="Morin E."/>
            <person name="Otillar R."/>
            <person name="Lindquist E.A."/>
            <person name="Sun H."/>
            <person name="LaButti K.M."/>
            <person name="Schmutz J."/>
            <person name="Jabbour D."/>
            <person name="Luo H."/>
            <person name="Baker S.E."/>
            <person name="Pisabarro A.G."/>
            <person name="Walton J.D."/>
            <person name="Blanchette R.A."/>
            <person name="Henrissat B."/>
            <person name="Martin F."/>
            <person name="Cullen D."/>
            <person name="Hibbett D.S."/>
            <person name="Grigoriev I.V."/>
        </authorList>
    </citation>
    <scope>NUCLEOTIDE SEQUENCE [LARGE SCALE GENOMIC DNA]</scope>
    <source>
        <strain evidence="4">FD-172 SS1</strain>
    </source>
</reference>
<dbReference type="STRING" id="930990.A0A067LZK7"/>
<dbReference type="PANTHER" id="PTHR31836:SF28">
    <property type="entry name" value="SRCR DOMAIN-CONTAINING PROTEIN-RELATED"/>
    <property type="match status" value="1"/>
</dbReference>